<protein>
    <submittedName>
        <fullName evidence="1">Pleiotropic drug resistance protein TUR2</fullName>
    </submittedName>
</protein>
<dbReference type="EMBL" id="CM045766">
    <property type="protein sequence ID" value="KAI8003252.1"/>
    <property type="molecule type" value="Genomic_DNA"/>
</dbReference>
<evidence type="ECO:0000313" key="1">
    <source>
        <dbReference type="EMBL" id="KAI8003252.1"/>
    </source>
</evidence>
<gene>
    <name evidence="1" type="ORF">LOK49_LG08G00809</name>
</gene>
<dbReference type="Proteomes" id="UP001060215">
    <property type="component" value="Chromosome 9"/>
</dbReference>
<organism evidence="1 2">
    <name type="scientific">Camellia lanceoleosa</name>
    <dbReference type="NCBI Taxonomy" id="1840588"/>
    <lineage>
        <taxon>Eukaryota</taxon>
        <taxon>Viridiplantae</taxon>
        <taxon>Streptophyta</taxon>
        <taxon>Embryophyta</taxon>
        <taxon>Tracheophyta</taxon>
        <taxon>Spermatophyta</taxon>
        <taxon>Magnoliopsida</taxon>
        <taxon>eudicotyledons</taxon>
        <taxon>Gunneridae</taxon>
        <taxon>Pentapetalae</taxon>
        <taxon>asterids</taxon>
        <taxon>Ericales</taxon>
        <taxon>Theaceae</taxon>
        <taxon>Camellia</taxon>
    </lineage>
</organism>
<keyword evidence="2" id="KW-1185">Reference proteome</keyword>
<reference evidence="1 2" key="1">
    <citation type="journal article" date="2022" name="Plant J.">
        <title>Chromosome-level genome of Camellia lanceoleosa provides a valuable resource for understanding genome evolution and self-incompatibility.</title>
        <authorList>
            <person name="Gong W."/>
            <person name="Xiao S."/>
            <person name="Wang L."/>
            <person name="Liao Z."/>
            <person name="Chang Y."/>
            <person name="Mo W."/>
            <person name="Hu G."/>
            <person name="Li W."/>
            <person name="Zhao G."/>
            <person name="Zhu H."/>
            <person name="Hu X."/>
            <person name="Ji K."/>
            <person name="Xiang X."/>
            <person name="Song Q."/>
            <person name="Yuan D."/>
            <person name="Jin S."/>
            <person name="Zhang L."/>
        </authorList>
    </citation>
    <scope>NUCLEOTIDE SEQUENCE [LARGE SCALE GENOMIC DNA]</scope>
    <source>
        <strain evidence="1">SQ_2022a</strain>
    </source>
</reference>
<evidence type="ECO:0000313" key="2">
    <source>
        <dbReference type="Proteomes" id="UP001060215"/>
    </source>
</evidence>
<sequence>MVENILAPELELPGVSSSNSDGSEDILEASTLMVNEANTYADIEAIYKCLEESYGAKQENIILYGQTGVDGSNGGSGTRPPGFLTFVGTPFWMAPEVIQNSEGYKEKADIWSLGITIIEMAKGEPPLADLHPMRVLFIIPWENPPQVTSREYQKQYWANEDTPYRYISINEFAEAFQSFHIGKAIRHELLTPFDRSKCHPAALVRSKYATNRFELLSACLSRECILMKRNSFLYMFKIFQDV</sequence>
<name>A0ACC0GRZ7_9ERIC</name>
<proteinExistence type="predicted"/>
<comment type="caution">
    <text evidence="1">The sequence shown here is derived from an EMBL/GenBank/DDBJ whole genome shotgun (WGS) entry which is preliminary data.</text>
</comment>
<accession>A0ACC0GRZ7</accession>